<dbReference type="KEGG" id="but:X994_1165"/>
<sequence>MLFRSGTIRIPFEPNDKARERERPIQRVELDPEHDRHARAALEAYADSSAHEMPWLAEWMREALGSPQPELTRCAQTVERVFDLAHAWAAGQPDYAGAAWEHVRGRLLEALQHAPRAIAPDALETDPA</sequence>
<dbReference type="GeneID" id="93060004"/>
<evidence type="ECO:0000313" key="3">
    <source>
        <dbReference type="Proteomes" id="UP000030475"/>
    </source>
</evidence>
<dbReference type="EMBL" id="JQIM01000010">
    <property type="protein sequence ID" value="KGX05889.1"/>
    <property type="molecule type" value="Genomic_DNA"/>
</dbReference>
<dbReference type="EMBL" id="PHRB01000009">
    <property type="protein sequence ID" value="PJO66147.1"/>
    <property type="molecule type" value="Genomic_DNA"/>
</dbReference>
<comment type="caution">
    <text evidence="1">The sequence shown here is derived from an EMBL/GenBank/DDBJ whole genome shotgun (WGS) entry which is preliminary data.</text>
</comment>
<name>A0A069B0N0_BURPE</name>
<reference evidence="2 4" key="2">
    <citation type="submission" date="2017-11" db="EMBL/GenBank/DDBJ databases">
        <title>Molecular characterization of Burkholderia pseudomallei and closely related isolates from Vietnam.</title>
        <authorList>
            <person name="Ustinov D.V."/>
            <person name="Antonov A.S."/>
            <person name="Avdusheva E.F."/>
            <person name="Shpak I.M."/>
            <person name="Zakharova I.B."/>
            <person name="Thi L.A."/>
            <person name="Teteryatnikova N."/>
            <person name="Lopasteyskaya Y.A."/>
            <person name="Kuzyutina J.A."/>
            <person name="Ngo T.N."/>
            <person name="Victorov D.V."/>
        </authorList>
    </citation>
    <scope>NUCLEOTIDE SEQUENCE [LARGE SCALE GENOMIC DNA]</scope>
    <source>
        <strain evidence="2 4">V1512</strain>
    </source>
</reference>
<proteinExistence type="predicted"/>
<dbReference type="RefSeq" id="WP_004192096.1">
    <property type="nucleotide sequence ID" value="NZ_AP028071.1"/>
</dbReference>
<reference evidence="1 3" key="1">
    <citation type="submission" date="2014-08" db="EMBL/GenBank/DDBJ databases">
        <authorList>
            <person name="Bunnell A."/>
            <person name="Chain P.S."/>
            <person name="Chertkov O."/>
            <person name="Currie B.J."/>
            <person name="Daligault H.E."/>
            <person name="Davenport K.W."/>
            <person name="Davis C."/>
            <person name="Gleasner C.D."/>
            <person name="Johnson S.L."/>
            <person name="Kaestli M."/>
            <person name="Koren S."/>
            <person name="Kunde Y.A."/>
            <person name="Mayo M."/>
            <person name="McMurry K.K."/>
            <person name="Price E.P."/>
            <person name="Reitenga K.G."/>
            <person name="Robison R."/>
            <person name="Rosovitz M.J."/>
            <person name="Sarovich D.S."/>
            <person name="Teshima H."/>
        </authorList>
    </citation>
    <scope>NUCLEOTIDE SEQUENCE [LARGE SCALE GENOMIC DNA]</scope>
    <source>
        <strain evidence="1 3">MSHR44</strain>
    </source>
</reference>
<accession>A0A069B0N0</accession>
<organism evidence="1 3">
    <name type="scientific">Burkholderia pseudomallei</name>
    <name type="common">Pseudomonas pseudomallei</name>
    <dbReference type="NCBI Taxonomy" id="28450"/>
    <lineage>
        <taxon>Bacteria</taxon>
        <taxon>Pseudomonadati</taxon>
        <taxon>Pseudomonadota</taxon>
        <taxon>Betaproteobacteria</taxon>
        <taxon>Burkholderiales</taxon>
        <taxon>Burkholderiaceae</taxon>
        <taxon>Burkholderia</taxon>
        <taxon>pseudomallei group</taxon>
    </lineage>
</organism>
<dbReference type="Proteomes" id="UP000030475">
    <property type="component" value="Unassembled WGS sequence"/>
</dbReference>
<dbReference type="Proteomes" id="UP000231878">
    <property type="component" value="Unassembled WGS sequence"/>
</dbReference>
<evidence type="ECO:0000313" key="4">
    <source>
        <dbReference type="Proteomes" id="UP000231878"/>
    </source>
</evidence>
<dbReference type="OrthoDB" id="9108797at2"/>
<protein>
    <submittedName>
        <fullName evidence="1">Uncharacterized protein</fullName>
    </submittedName>
</protein>
<dbReference type="AlphaFoldDB" id="A0A069B0N0"/>
<gene>
    <name evidence="2" type="ORF">CWD88_11850</name>
    <name evidence="1" type="ORF">Y036_451</name>
</gene>
<dbReference type="OMA" id="PRMPIDD"/>
<evidence type="ECO:0000313" key="2">
    <source>
        <dbReference type="EMBL" id="PJO66147.1"/>
    </source>
</evidence>
<evidence type="ECO:0000313" key="1">
    <source>
        <dbReference type="EMBL" id="KGX05889.1"/>
    </source>
</evidence>